<dbReference type="InterPro" id="IPR036388">
    <property type="entry name" value="WH-like_DNA-bd_sf"/>
</dbReference>
<dbReference type="Pfam" id="PF02481">
    <property type="entry name" value="DNA_processg_A"/>
    <property type="match status" value="1"/>
</dbReference>
<feature type="domain" description="Smf/DprA SLOG" evidence="2">
    <location>
        <begin position="79"/>
        <end position="287"/>
    </location>
</feature>
<dbReference type="InterPro" id="IPR041614">
    <property type="entry name" value="DprA_WH"/>
</dbReference>
<dbReference type="InterPro" id="IPR003488">
    <property type="entry name" value="DprA"/>
</dbReference>
<sequence length="369" mass="39642">MRDADVLLWLSWTPGVGGRTVQRLQECFTDWREVWEADHGALRAAGVRPQIVKELCRSRTDFDPAEVRSRLQGEGIRYFSMADREYPASLRHLFDPPAGLFGRGEWPATGERALAVVGPRTPTVYGRTVAKKWVGELAERGLTIVSGLARGIDTVAHEAAVTAGGQTVAVLGSGLLRLYPPENARLAERIASGHGLVVSEYHPLTPGKPGHFPVRNRLIAGLSQGVWVVEAGERSGSLITADLALEQGCDVYALPGPVTSPQSVGTNRLLQQGAKLAASPNDIWEDYAGAIPSVFPASSQGQILPVPPLSSAEERLLDAMGWEAVHLDLIAARTGFSPGPLYAELMKLQLRGVIAAVPGGRFARIDSTR</sequence>
<dbReference type="InterPro" id="IPR057666">
    <property type="entry name" value="DrpA_SLOG"/>
</dbReference>
<dbReference type="EMBL" id="JAPMLT010000001">
    <property type="protein sequence ID" value="MCX7568503.1"/>
    <property type="molecule type" value="Genomic_DNA"/>
</dbReference>
<evidence type="ECO:0000313" key="5">
    <source>
        <dbReference type="Proteomes" id="UP001208017"/>
    </source>
</evidence>
<dbReference type="PANTHER" id="PTHR43022:SF1">
    <property type="entry name" value="PROTEIN SMF"/>
    <property type="match status" value="1"/>
</dbReference>
<comment type="similarity">
    <text evidence="1">Belongs to the DprA/Smf family.</text>
</comment>
<dbReference type="PANTHER" id="PTHR43022">
    <property type="entry name" value="PROTEIN SMF"/>
    <property type="match status" value="1"/>
</dbReference>
<dbReference type="Gene3D" id="1.10.10.10">
    <property type="entry name" value="Winged helix-like DNA-binding domain superfamily/Winged helix DNA-binding domain"/>
    <property type="match status" value="1"/>
</dbReference>
<dbReference type="SUPFAM" id="SSF102405">
    <property type="entry name" value="MCP/YpsA-like"/>
    <property type="match status" value="1"/>
</dbReference>
<dbReference type="Pfam" id="PF17782">
    <property type="entry name" value="WHD_DprA"/>
    <property type="match status" value="1"/>
</dbReference>
<evidence type="ECO:0000259" key="2">
    <source>
        <dbReference type="Pfam" id="PF02481"/>
    </source>
</evidence>
<name>A0ABT3WUZ9_9BACL</name>
<evidence type="ECO:0000313" key="4">
    <source>
        <dbReference type="EMBL" id="MCX7568503.1"/>
    </source>
</evidence>
<organism evidence="4 5">
    <name type="scientific">Tumebacillus lacus</name>
    <dbReference type="NCBI Taxonomy" id="2995335"/>
    <lineage>
        <taxon>Bacteria</taxon>
        <taxon>Bacillati</taxon>
        <taxon>Bacillota</taxon>
        <taxon>Bacilli</taxon>
        <taxon>Bacillales</taxon>
        <taxon>Alicyclobacillaceae</taxon>
        <taxon>Tumebacillus</taxon>
    </lineage>
</organism>
<keyword evidence="5" id="KW-1185">Reference proteome</keyword>
<gene>
    <name evidence="4" type="primary">dprA</name>
    <name evidence="4" type="ORF">OS242_00795</name>
</gene>
<comment type="caution">
    <text evidence="4">The sequence shown here is derived from an EMBL/GenBank/DDBJ whole genome shotgun (WGS) entry which is preliminary data.</text>
</comment>
<dbReference type="RefSeq" id="WP_267149748.1">
    <property type="nucleotide sequence ID" value="NZ_JAPMLT010000001.1"/>
</dbReference>
<proteinExistence type="inferred from homology"/>
<evidence type="ECO:0000256" key="1">
    <source>
        <dbReference type="ARBA" id="ARBA00006525"/>
    </source>
</evidence>
<protein>
    <submittedName>
        <fullName evidence="4">DNA-processing protein DprA</fullName>
    </submittedName>
</protein>
<dbReference type="Proteomes" id="UP001208017">
    <property type="component" value="Unassembled WGS sequence"/>
</dbReference>
<evidence type="ECO:0000259" key="3">
    <source>
        <dbReference type="Pfam" id="PF17782"/>
    </source>
</evidence>
<accession>A0ABT3WUZ9</accession>
<dbReference type="Gene3D" id="3.40.50.450">
    <property type="match status" value="1"/>
</dbReference>
<dbReference type="NCBIfam" id="TIGR00732">
    <property type="entry name" value="dprA"/>
    <property type="match status" value="1"/>
</dbReference>
<feature type="domain" description="DprA winged helix" evidence="3">
    <location>
        <begin position="306"/>
        <end position="360"/>
    </location>
</feature>
<reference evidence="4 5" key="1">
    <citation type="submission" date="2022-11" db="EMBL/GenBank/DDBJ databases">
        <title>Study of microbial diversity in lake waters.</title>
        <authorList>
            <person name="Zhang J."/>
        </authorList>
    </citation>
    <scope>NUCLEOTIDE SEQUENCE [LARGE SCALE GENOMIC DNA]</scope>
    <source>
        <strain evidence="4 5">DT12</strain>
    </source>
</reference>